<name>A0A0A9CJ94_ARUDO</name>
<sequence length="33" mass="3690">MFVEAKLESSWLLNFGSCRPKLLSMFMGANANP</sequence>
<dbReference type="EMBL" id="GBRH01226313">
    <property type="protein sequence ID" value="JAD71582.1"/>
    <property type="molecule type" value="Transcribed_RNA"/>
</dbReference>
<reference evidence="1" key="2">
    <citation type="journal article" date="2015" name="Data Brief">
        <title>Shoot transcriptome of the giant reed, Arundo donax.</title>
        <authorList>
            <person name="Barrero R.A."/>
            <person name="Guerrero F.D."/>
            <person name="Moolhuijzen P."/>
            <person name="Goolsby J.A."/>
            <person name="Tidwell J."/>
            <person name="Bellgard S.E."/>
            <person name="Bellgard M.I."/>
        </authorList>
    </citation>
    <scope>NUCLEOTIDE SEQUENCE</scope>
    <source>
        <tissue evidence="1">Shoot tissue taken approximately 20 cm above the soil surface</tissue>
    </source>
</reference>
<evidence type="ECO:0000313" key="1">
    <source>
        <dbReference type="EMBL" id="JAD71582.1"/>
    </source>
</evidence>
<dbReference type="AlphaFoldDB" id="A0A0A9CJ94"/>
<organism evidence="1">
    <name type="scientific">Arundo donax</name>
    <name type="common">Giant reed</name>
    <name type="synonym">Donax arundinaceus</name>
    <dbReference type="NCBI Taxonomy" id="35708"/>
    <lineage>
        <taxon>Eukaryota</taxon>
        <taxon>Viridiplantae</taxon>
        <taxon>Streptophyta</taxon>
        <taxon>Embryophyta</taxon>
        <taxon>Tracheophyta</taxon>
        <taxon>Spermatophyta</taxon>
        <taxon>Magnoliopsida</taxon>
        <taxon>Liliopsida</taxon>
        <taxon>Poales</taxon>
        <taxon>Poaceae</taxon>
        <taxon>PACMAD clade</taxon>
        <taxon>Arundinoideae</taxon>
        <taxon>Arundineae</taxon>
        <taxon>Arundo</taxon>
    </lineage>
</organism>
<proteinExistence type="predicted"/>
<reference evidence="1" key="1">
    <citation type="submission" date="2014-09" db="EMBL/GenBank/DDBJ databases">
        <authorList>
            <person name="Magalhaes I.L.F."/>
            <person name="Oliveira U."/>
            <person name="Santos F.R."/>
            <person name="Vidigal T.H.D.A."/>
            <person name="Brescovit A.D."/>
            <person name="Santos A.J."/>
        </authorList>
    </citation>
    <scope>NUCLEOTIDE SEQUENCE</scope>
    <source>
        <tissue evidence="1">Shoot tissue taken approximately 20 cm above the soil surface</tissue>
    </source>
</reference>
<protein>
    <submittedName>
        <fullName evidence="1">Uncharacterized protein</fullName>
    </submittedName>
</protein>
<accession>A0A0A9CJ94</accession>